<dbReference type="eggNOG" id="KOG1281">
    <property type="taxonomic scope" value="Eukaryota"/>
</dbReference>
<dbReference type="InParanoid" id="M4B2I1"/>
<dbReference type="GO" id="GO:0005886">
    <property type="term" value="C:plasma membrane"/>
    <property type="evidence" value="ECO:0007669"/>
    <property type="project" value="TreeGrafter"/>
</dbReference>
<feature type="transmembrane region" description="Helical" evidence="5">
    <location>
        <begin position="131"/>
        <end position="159"/>
    </location>
</feature>
<protein>
    <recommendedName>
        <fullName evidence="8">Citrate transporter-like domain-containing protein</fullName>
    </recommendedName>
</protein>
<evidence type="ECO:0000256" key="4">
    <source>
        <dbReference type="ARBA" id="ARBA00023136"/>
    </source>
</evidence>
<sequence length="205" mass="22287">MDPRDATYIPQIVYDQKQQISSLHVVVVSMTLLTIFLWASFSVTSATFGDLGIISLMFMFVMFGTGMMSQFDFNSFSWHILFLIGGGNVLGDMSSSAECLNTCCHVQAVHRSGLLDTLSKSVIHALPSGNVWVVTVSLCGLVVCLTTFVSHTVASIILLPIIVDMAIQIGHPHIPVVCCALAISAGKERICYLYSPFTRANTSFV</sequence>
<evidence type="ECO:0000256" key="2">
    <source>
        <dbReference type="ARBA" id="ARBA00022692"/>
    </source>
</evidence>
<dbReference type="GO" id="GO:0005315">
    <property type="term" value="F:phosphate transmembrane transporter activity"/>
    <property type="evidence" value="ECO:0007669"/>
    <property type="project" value="TreeGrafter"/>
</dbReference>
<accession>M4B2I1</accession>
<dbReference type="PANTHER" id="PTHR10283">
    <property type="entry name" value="SOLUTE CARRIER FAMILY 13 MEMBER"/>
    <property type="match status" value="1"/>
</dbReference>
<proteinExistence type="predicted"/>
<evidence type="ECO:0008006" key="8">
    <source>
        <dbReference type="Google" id="ProtNLM"/>
    </source>
</evidence>
<keyword evidence="3 5" id="KW-1133">Transmembrane helix</keyword>
<keyword evidence="2 5" id="KW-0812">Transmembrane</keyword>
<dbReference type="GO" id="GO:0006817">
    <property type="term" value="P:phosphate ion transport"/>
    <property type="evidence" value="ECO:0007669"/>
    <property type="project" value="TreeGrafter"/>
</dbReference>
<evidence type="ECO:0000256" key="5">
    <source>
        <dbReference type="SAM" id="Phobius"/>
    </source>
</evidence>
<evidence type="ECO:0000313" key="7">
    <source>
        <dbReference type="Proteomes" id="UP000011713"/>
    </source>
</evidence>
<keyword evidence="7" id="KW-1185">Reference proteome</keyword>
<keyword evidence="4 5" id="KW-0472">Membrane</keyword>
<evidence type="ECO:0000256" key="3">
    <source>
        <dbReference type="ARBA" id="ARBA00022989"/>
    </source>
</evidence>
<feature type="transmembrane region" description="Helical" evidence="5">
    <location>
        <begin position="51"/>
        <end position="71"/>
    </location>
</feature>
<dbReference type="EnsemblProtists" id="HpaT800479">
    <property type="protein sequence ID" value="HpaP800479"/>
    <property type="gene ID" value="HpaG800479"/>
</dbReference>
<dbReference type="STRING" id="559515.M4B2I1"/>
<reference evidence="6" key="2">
    <citation type="submission" date="2015-06" db="UniProtKB">
        <authorList>
            <consortium name="EnsemblProtists"/>
        </authorList>
    </citation>
    <scope>IDENTIFICATION</scope>
    <source>
        <strain evidence="6">Emoy2</strain>
    </source>
</reference>
<dbReference type="Proteomes" id="UP000011713">
    <property type="component" value="Unassembled WGS sequence"/>
</dbReference>
<dbReference type="EMBL" id="JH597777">
    <property type="status" value="NOT_ANNOTATED_CDS"/>
    <property type="molecule type" value="Genomic_DNA"/>
</dbReference>
<evidence type="ECO:0000256" key="1">
    <source>
        <dbReference type="ARBA" id="ARBA00004141"/>
    </source>
</evidence>
<name>M4B2I1_HYAAE</name>
<reference evidence="7" key="1">
    <citation type="journal article" date="2010" name="Science">
        <title>Signatures of adaptation to obligate biotrophy in the Hyaloperonospora arabidopsidis genome.</title>
        <authorList>
            <person name="Baxter L."/>
            <person name="Tripathy S."/>
            <person name="Ishaque N."/>
            <person name="Boot N."/>
            <person name="Cabral A."/>
            <person name="Kemen E."/>
            <person name="Thines M."/>
            <person name="Ah-Fong A."/>
            <person name="Anderson R."/>
            <person name="Badejoko W."/>
            <person name="Bittner-Eddy P."/>
            <person name="Boore J.L."/>
            <person name="Chibucos M.C."/>
            <person name="Coates M."/>
            <person name="Dehal P."/>
            <person name="Delehaunty K."/>
            <person name="Dong S."/>
            <person name="Downton P."/>
            <person name="Dumas B."/>
            <person name="Fabro G."/>
            <person name="Fronick C."/>
            <person name="Fuerstenberg S.I."/>
            <person name="Fulton L."/>
            <person name="Gaulin E."/>
            <person name="Govers F."/>
            <person name="Hughes L."/>
            <person name="Humphray S."/>
            <person name="Jiang R.H."/>
            <person name="Judelson H."/>
            <person name="Kamoun S."/>
            <person name="Kyung K."/>
            <person name="Meijer H."/>
            <person name="Minx P."/>
            <person name="Morris P."/>
            <person name="Nelson J."/>
            <person name="Phuntumart V."/>
            <person name="Qutob D."/>
            <person name="Rehmany A."/>
            <person name="Rougon-Cardoso A."/>
            <person name="Ryden P."/>
            <person name="Torto-Alalibo T."/>
            <person name="Studholme D."/>
            <person name="Wang Y."/>
            <person name="Win J."/>
            <person name="Wood J."/>
            <person name="Clifton S.W."/>
            <person name="Rogers J."/>
            <person name="Van den Ackerveken G."/>
            <person name="Jones J.D."/>
            <person name="McDowell J.M."/>
            <person name="Beynon J."/>
            <person name="Tyler B.M."/>
        </authorList>
    </citation>
    <scope>NUCLEOTIDE SEQUENCE [LARGE SCALE GENOMIC DNA]</scope>
    <source>
        <strain evidence="7">Emoy2</strain>
    </source>
</reference>
<comment type="subcellular location">
    <subcellularLocation>
        <location evidence="1">Membrane</location>
        <topology evidence="1">Multi-pass membrane protein</topology>
    </subcellularLocation>
</comment>
<organism evidence="6 7">
    <name type="scientific">Hyaloperonospora arabidopsidis (strain Emoy2)</name>
    <name type="common">Downy mildew agent</name>
    <name type="synonym">Peronospora arabidopsidis</name>
    <dbReference type="NCBI Taxonomy" id="559515"/>
    <lineage>
        <taxon>Eukaryota</taxon>
        <taxon>Sar</taxon>
        <taxon>Stramenopiles</taxon>
        <taxon>Oomycota</taxon>
        <taxon>Peronosporomycetes</taxon>
        <taxon>Peronosporales</taxon>
        <taxon>Peronosporaceae</taxon>
        <taxon>Hyaloperonospora</taxon>
    </lineage>
</organism>
<dbReference type="HOGENOM" id="CLU_1339745_0_0_1"/>
<dbReference type="PANTHER" id="PTHR10283:SF92">
    <property type="entry name" value="LOW-AFFINITY PHOSPHATE TRANSPORTER PHO91"/>
    <property type="match status" value="1"/>
</dbReference>
<dbReference type="AlphaFoldDB" id="M4B2I1"/>
<evidence type="ECO:0000313" key="6">
    <source>
        <dbReference type="EnsemblProtists" id="HpaP800479"/>
    </source>
</evidence>
<dbReference type="GO" id="GO:0006797">
    <property type="term" value="P:polyphosphate metabolic process"/>
    <property type="evidence" value="ECO:0007669"/>
    <property type="project" value="TreeGrafter"/>
</dbReference>
<dbReference type="VEuPathDB" id="FungiDB:HpaG800479"/>
<feature type="transmembrane region" description="Helical" evidence="5">
    <location>
        <begin position="20"/>
        <end position="39"/>
    </location>
</feature>